<evidence type="ECO:0000259" key="7">
    <source>
        <dbReference type="Pfam" id="PF07967"/>
    </source>
</evidence>
<evidence type="ECO:0000256" key="1">
    <source>
        <dbReference type="ARBA" id="ARBA00004123"/>
    </source>
</evidence>
<feature type="domain" description="NuBaID C-terminal" evidence="8">
    <location>
        <begin position="248"/>
        <end position="352"/>
    </location>
</feature>
<feature type="compositionally biased region" description="Basic and acidic residues" evidence="6">
    <location>
        <begin position="383"/>
        <end position="393"/>
    </location>
</feature>
<proteinExistence type="predicted"/>
<dbReference type="AlphaFoldDB" id="A0A9P8CDK8"/>
<keyword evidence="3" id="KW-0863">Zinc-finger</keyword>
<dbReference type="GO" id="GO:0005634">
    <property type="term" value="C:nucleus"/>
    <property type="evidence" value="ECO:0007669"/>
    <property type="project" value="UniProtKB-SubCell"/>
</dbReference>
<organism evidence="9 10">
    <name type="scientific">Calycina marina</name>
    <dbReference type="NCBI Taxonomy" id="1763456"/>
    <lineage>
        <taxon>Eukaryota</taxon>
        <taxon>Fungi</taxon>
        <taxon>Dikarya</taxon>
        <taxon>Ascomycota</taxon>
        <taxon>Pezizomycotina</taxon>
        <taxon>Leotiomycetes</taxon>
        <taxon>Helotiales</taxon>
        <taxon>Pezizellaceae</taxon>
        <taxon>Calycina</taxon>
    </lineage>
</organism>
<sequence>MNATKRNFNALLNGIGNKSSNSLAKGNELLPPPETSSLKKRRIIPSKTSQVAAAYAANSGHKKLASTTTSPNTARYAPWDRVAFLKRLKSFSNLTDWTAKPAQVNEVEWAKRGWVCQKAERVRCCLCNVEILVKLNRKEVDGLEEPVYIAKNIEDSLVEKYAELIINSHAEDCLWRKRGCDDSIFKLPLNNTPLALEGLQSRYKELCLRKDTLPYTFNLQLPTDFDLNQQLSFIPADFLGADEFNKVAFQMALFGWEGHKHERLGNQLTSVSCQACYRVLGLWLFKSAEVNEAGEETERAKLNSLDVVFEHRAYCPWRNSESQNGATTKSGTALLPGWKIMLRVMKNDHHLRYSGERPVTAKPKPMVVNGDLANPVGEDEENADAKSIREDKEKERWARLKRVKSLFDVKGGKKLGTASANR</sequence>
<dbReference type="GO" id="GO:0008270">
    <property type="term" value="F:zinc ion binding"/>
    <property type="evidence" value="ECO:0007669"/>
    <property type="project" value="UniProtKB-KW"/>
</dbReference>
<dbReference type="SUPFAM" id="SSF57924">
    <property type="entry name" value="Inhibitor of apoptosis (IAP) repeat"/>
    <property type="match status" value="1"/>
</dbReference>
<feature type="domain" description="C3HC-type" evidence="7">
    <location>
        <begin position="78"/>
        <end position="216"/>
    </location>
</feature>
<evidence type="ECO:0000313" key="10">
    <source>
        <dbReference type="Proteomes" id="UP000887226"/>
    </source>
</evidence>
<evidence type="ECO:0000256" key="6">
    <source>
        <dbReference type="SAM" id="MobiDB-lite"/>
    </source>
</evidence>
<dbReference type="Pfam" id="PF08600">
    <property type="entry name" value="NuBaID_C"/>
    <property type="match status" value="1"/>
</dbReference>
<dbReference type="Pfam" id="PF07967">
    <property type="entry name" value="zf-C3HC"/>
    <property type="match status" value="1"/>
</dbReference>
<keyword evidence="2" id="KW-0479">Metal-binding</keyword>
<keyword evidence="10" id="KW-1185">Reference proteome</keyword>
<protein>
    <submittedName>
        <fullName evidence="9">C3HC zinc finger-like-domain-containing protein</fullName>
    </submittedName>
</protein>
<evidence type="ECO:0000256" key="3">
    <source>
        <dbReference type="ARBA" id="ARBA00022771"/>
    </source>
</evidence>
<gene>
    <name evidence="9" type="ORF">BJ878DRAFT_514098</name>
</gene>
<comment type="subcellular location">
    <subcellularLocation>
        <location evidence="1">Nucleus</location>
    </subcellularLocation>
</comment>
<dbReference type="PANTHER" id="PTHR15835:SF6">
    <property type="entry name" value="ZINC FINGER C3HC-TYPE PROTEIN 1"/>
    <property type="match status" value="1"/>
</dbReference>
<dbReference type="InterPro" id="IPR012935">
    <property type="entry name" value="NuBaID_N"/>
</dbReference>
<name>A0A9P8CDK8_9HELO</name>
<evidence type="ECO:0000256" key="5">
    <source>
        <dbReference type="ARBA" id="ARBA00023242"/>
    </source>
</evidence>
<dbReference type="PANTHER" id="PTHR15835">
    <property type="entry name" value="NUCLEAR-INTERACTING PARTNER OF ALK"/>
    <property type="match status" value="1"/>
</dbReference>
<dbReference type="EMBL" id="MU254044">
    <property type="protein sequence ID" value="KAG9242715.1"/>
    <property type="molecule type" value="Genomic_DNA"/>
</dbReference>
<feature type="region of interest" description="Disordered" evidence="6">
    <location>
        <begin position="355"/>
        <end position="393"/>
    </location>
</feature>
<evidence type="ECO:0000256" key="2">
    <source>
        <dbReference type="ARBA" id="ARBA00022723"/>
    </source>
</evidence>
<evidence type="ECO:0000313" key="9">
    <source>
        <dbReference type="EMBL" id="KAG9242715.1"/>
    </source>
</evidence>
<dbReference type="Proteomes" id="UP000887226">
    <property type="component" value="Unassembled WGS sequence"/>
</dbReference>
<comment type="caution">
    <text evidence="9">The sequence shown here is derived from an EMBL/GenBank/DDBJ whole genome shotgun (WGS) entry which is preliminary data.</text>
</comment>
<evidence type="ECO:0000256" key="4">
    <source>
        <dbReference type="ARBA" id="ARBA00022833"/>
    </source>
</evidence>
<keyword evidence="4" id="KW-0862">Zinc</keyword>
<dbReference type="InterPro" id="IPR013909">
    <property type="entry name" value="NuBaID_C"/>
</dbReference>
<keyword evidence="5" id="KW-0539">Nucleus</keyword>
<evidence type="ECO:0000259" key="8">
    <source>
        <dbReference type="Pfam" id="PF08600"/>
    </source>
</evidence>
<dbReference type="OrthoDB" id="2592092at2759"/>
<accession>A0A9P8CDK8</accession>
<reference evidence="9" key="1">
    <citation type="journal article" date="2021" name="IMA Fungus">
        <title>Genomic characterization of three marine fungi, including Emericellopsis atlantica sp. nov. with signatures of a generalist lifestyle and marine biomass degradation.</title>
        <authorList>
            <person name="Hagestad O.C."/>
            <person name="Hou L."/>
            <person name="Andersen J.H."/>
            <person name="Hansen E.H."/>
            <person name="Altermark B."/>
            <person name="Li C."/>
            <person name="Kuhnert E."/>
            <person name="Cox R.J."/>
            <person name="Crous P.W."/>
            <person name="Spatafora J.W."/>
            <person name="Lail K."/>
            <person name="Amirebrahimi M."/>
            <person name="Lipzen A."/>
            <person name="Pangilinan J."/>
            <person name="Andreopoulos W."/>
            <person name="Hayes R.D."/>
            <person name="Ng V."/>
            <person name="Grigoriev I.V."/>
            <person name="Jackson S.A."/>
            <person name="Sutton T.D.S."/>
            <person name="Dobson A.D.W."/>
            <person name="Rama T."/>
        </authorList>
    </citation>
    <scope>NUCLEOTIDE SEQUENCE</scope>
    <source>
        <strain evidence="9">TRa3180A</strain>
    </source>
</reference>